<reference evidence="2" key="1">
    <citation type="submission" date="2020-08" db="EMBL/GenBank/DDBJ databases">
        <title>Genome public.</title>
        <authorList>
            <person name="Liu C."/>
            <person name="Sun Q."/>
        </authorList>
    </citation>
    <scope>NUCLEOTIDE SEQUENCE</scope>
    <source>
        <strain evidence="2">BX12</strain>
    </source>
</reference>
<dbReference type="InterPro" id="IPR009875">
    <property type="entry name" value="PilZ_domain"/>
</dbReference>
<proteinExistence type="predicted"/>
<organism evidence="2 3">
    <name type="scientific">Zhenpiania hominis</name>
    <dbReference type="NCBI Taxonomy" id="2763644"/>
    <lineage>
        <taxon>Bacteria</taxon>
        <taxon>Bacillati</taxon>
        <taxon>Bacillota</taxon>
        <taxon>Clostridia</taxon>
        <taxon>Peptostreptococcales</taxon>
        <taxon>Anaerovoracaceae</taxon>
        <taxon>Zhenpiania</taxon>
    </lineage>
</organism>
<sequence length="215" mass="24596">MKFHHCRKANIYSTDKVLLCEAVVSDLNDNTATLTMENAIGNILRTEALVTFLDSQRGLITCFCRLSDYQESFKEDGTVICTVRCEISKETETLERRNDLKVSVDITVRAHFQDLKSTQKTTNIRILDLSAGGLFCISKQYWAPGQIFIFPFWADNFSLTAEILRQQAPNTYNPTLTEEGLYGYGCRFIDLSPACESALRAYIFKLDLLRNRYQK</sequence>
<keyword evidence="3" id="KW-1185">Reference proteome</keyword>
<evidence type="ECO:0000313" key="3">
    <source>
        <dbReference type="Proteomes" id="UP000602647"/>
    </source>
</evidence>
<name>A0A923SQI9_9FIRM</name>
<evidence type="ECO:0000259" key="1">
    <source>
        <dbReference type="Pfam" id="PF07238"/>
    </source>
</evidence>
<gene>
    <name evidence="2" type="ORF">H9L42_00445</name>
</gene>
<comment type="caution">
    <text evidence="2">The sequence shown here is derived from an EMBL/GenBank/DDBJ whole genome shotgun (WGS) entry which is preliminary data.</text>
</comment>
<evidence type="ECO:0000313" key="2">
    <source>
        <dbReference type="EMBL" id="MBC6678299.1"/>
    </source>
</evidence>
<dbReference type="AlphaFoldDB" id="A0A923SQI9"/>
<dbReference type="Gene3D" id="2.40.10.220">
    <property type="entry name" value="predicted glycosyltransferase like domains"/>
    <property type="match status" value="1"/>
</dbReference>
<accession>A0A923SQI9</accession>
<dbReference type="Pfam" id="PF07238">
    <property type="entry name" value="PilZ"/>
    <property type="match status" value="1"/>
</dbReference>
<dbReference type="GO" id="GO:0035438">
    <property type="term" value="F:cyclic-di-GMP binding"/>
    <property type="evidence" value="ECO:0007669"/>
    <property type="project" value="InterPro"/>
</dbReference>
<feature type="domain" description="PilZ" evidence="1">
    <location>
        <begin position="96"/>
        <end position="204"/>
    </location>
</feature>
<dbReference type="RefSeq" id="WP_187301500.1">
    <property type="nucleotide sequence ID" value="NZ_JACRYT010000001.1"/>
</dbReference>
<dbReference type="EMBL" id="JACRYT010000001">
    <property type="protein sequence ID" value="MBC6678299.1"/>
    <property type="molecule type" value="Genomic_DNA"/>
</dbReference>
<protein>
    <submittedName>
        <fullName evidence="2">PilZ domain-containing protein</fullName>
    </submittedName>
</protein>
<dbReference type="Proteomes" id="UP000602647">
    <property type="component" value="Unassembled WGS sequence"/>
</dbReference>